<accession>A0ABN1BGY4</accession>
<dbReference type="PANTHER" id="PTHR11895:SF176">
    <property type="entry name" value="AMIDASE AMID-RELATED"/>
    <property type="match status" value="1"/>
</dbReference>
<dbReference type="PANTHER" id="PTHR11895">
    <property type="entry name" value="TRANSAMIDASE"/>
    <property type="match status" value="1"/>
</dbReference>
<sequence>MTPPDKSLEHLSAELDAGRVTSRALVEDCLARIADPSGEGARVYTLVDADGARRAADAIDAARARGESTRRLAGIPISIKDLFDIEGQVTTAGSRVLAEAPPAARDAEAVARLREAGFVVMGRTNMTEFAYSGLGLNPHHGTPLNPYDRKTGRIPGGSSSGAAVSVTDGMAAVGLGTDTGGSCRIPAALTGLTGFKPTAARVPATGAFPLSTTLDSIGGIGRTVNCCAIVDAILSGDPVYPNERASLAGLRMGVPQTLVLDGMDHDVASAFQDALRRLSQAGAAIVDVPFAEFAELAAINAKGGYTAAESYPLHRDMMARHGDLYDPRVKVRIEKGAQLTAQDVAELHARRADWIRRTNRHFETLDVMACPTVPVIAPTVRELADDEAYGRTNLLVLRNPTFINFLDGCAISLPCHAPGTAPVGLMLAAPGGQDRRLLAVARAVEALLAAR</sequence>
<protein>
    <submittedName>
        <fullName evidence="2">Amidase</fullName>
    </submittedName>
</protein>
<comment type="caution">
    <text evidence="2">The sequence shown here is derived from an EMBL/GenBank/DDBJ whole genome shotgun (WGS) entry which is preliminary data.</text>
</comment>
<dbReference type="SUPFAM" id="SSF75304">
    <property type="entry name" value="Amidase signature (AS) enzymes"/>
    <property type="match status" value="1"/>
</dbReference>
<dbReference type="InterPro" id="IPR023631">
    <property type="entry name" value="Amidase_dom"/>
</dbReference>
<dbReference type="InterPro" id="IPR000120">
    <property type="entry name" value="Amidase"/>
</dbReference>
<evidence type="ECO:0000259" key="1">
    <source>
        <dbReference type="Pfam" id="PF01425"/>
    </source>
</evidence>
<proteinExistence type="predicted"/>
<dbReference type="RefSeq" id="WP_343927265.1">
    <property type="nucleotide sequence ID" value="NZ_BAAAEN010000003.1"/>
</dbReference>
<evidence type="ECO:0000313" key="2">
    <source>
        <dbReference type="EMBL" id="GAA0497646.1"/>
    </source>
</evidence>
<dbReference type="EMBL" id="BAAAEN010000003">
    <property type="protein sequence ID" value="GAA0497646.1"/>
    <property type="molecule type" value="Genomic_DNA"/>
</dbReference>
<evidence type="ECO:0000313" key="3">
    <source>
        <dbReference type="Proteomes" id="UP001501706"/>
    </source>
</evidence>
<dbReference type="Proteomes" id="UP001501706">
    <property type="component" value="Unassembled WGS sequence"/>
</dbReference>
<feature type="domain" description="Amidase" evidence="1">
    <location>
        <begin position="25"/>
        <end position="438"/>
    </location>
</feature>
<dbReference type="InterPro" id="IPR036928">
    <property type="entry name" value="AS_sf"/>
</dbReference>
<organism evidence="2 3">
    <name type="scientific">Pigmentiphaga daeguensis</name>
    <dbReference type="NCBI Taxonomy" id="414049"/>
    <lineage>
        <taxon>Bacteria</taxon>
        <taxon>Pseudomonadati</taxon>
        <taxon>Pseudomonadota</taxon>
        <taxon>Betaproteobacteria</taxon>
        <taxon>Burkholderiales</taxon>
        <taxon>Alcaligenaceae</taxon>
        <taxon>Pigmentiphaga</taxon>
    </lineage>
</organism>
<dbReference type="NCBIfam" id="NF005460">
    <property type="entry name" value="PRK07056.1"/>
    <property type="match status" value="1"/>
</dbReference>
<dbReference type="Gene3D" id="3.90.1300.10">
    <property type="entry name" value="Amidase signature (AS) domain"/>
    <property type="match status" value="1"/>
</dbReference>
<dbReference type="Pfam" id="PF01425">
    <property type="entry name" value="Amidase"/>
    <property type="match status" value="1"/>
</dbReference>
<reference evidence="2 3" key="1">
    <citation type="journal article" date="2019" name="Int. J. Syst. Evol. Microbiol.">
        <title>The Global Catalogue of Microorganisms (GCM) 10K type strain sequencing project: providing services to taxonomists for standard genome sequencing and annotation.</title>
        <authorList>
            <consortium name="The Broad Institute Genomics Platform"/>
            <consortium name="The Broad Institute Genome Sequencing Center for Infectious Disease"/>
            <person name="Wu L."/>
            <person name="Ma J."/>
        </authorList>
    </citation>
    <scope>NUCLEOTIDE SEQUENCE [LARGE SCALE GENOMIC DNA]</scope>
    <source>
        <strain evidence="2 3">JCM 14330</strain>
    </source>
</reference>
<keyword evidence="3" id="KW-1185">Reference proteome</keyword>
<name>A0ABN1BGY4_9BURK</name>
<gene>
    <name evidence="2" type="ORF">GCM10009097_12370</name>
</gene>